<evidence type="ECO:0000259" key="9">
    <source>
        <dbReference type="Pfam" id="PF08753"/>
    </source>
</evidence>
<dbReference type="NCBIfam" id="NF002815">
    <property type="entry name" value="PRK02967.1"/>
    <property type="match status" value="1"/>
</dbReference>
<evidence type="ECO:0000313" key="10">
    <source>
        <dbReference type="EMBL" id="ENN85081.1"/>
    </source>
</evidence>
<dbReference type="InterPro" id="IPR027271">
    <property type="entry name" value="Acetolactate_synth/TF_NikR_C"/>
</dbReference>
<evidence type="ECO:0000256" key="4">
    <source>
        <dbReference type="ARBA" id="ARBA00023015"/>
    </source>
</evidence>
<gene>
    <name evidence="10" type="primary">nikR</name>
    <name evidence="10" type="ORF">RHSP_57104</name>
</gene>
<evidence type="ECO:0000256" key="5">
    <source>
        <dbReference type="ARBA" id="ARBA00023125"/>
    </source>
</evidence>
<dbReference type="InterPro" id="IPR022988">
    <property type="entry name" value="Ni_resp_reg_NikR"/>
</dbReference>
<dbReference type="PANTHER" id="PTHR34719:SF2">
    <property type="entry name" value="NICKEL-RESPONSIVE REGULATOR"/>
    <property type="match status" value="1"/>
</dbReference>
<dbReference type="HAMAP" id="MF_00476">
    <property type="entry name" value="NikR"/>
    <property type="match status" value="1"/>
</dbReference>
<organism evidence="10 11">
    <name type="scientific">Rhizobium freirei PRF 81</name>
    <dbReference type="NCBI Taxonomy" id="363754"/>
    <lineage>
        <taxon>Bacteria</taxon>
        <taxon>Pseudomonadati</taxon>
        <taxon>Pseudomonadota</taxon>
        <taxon>Alphaproteobacteria</taxon>
        <taxon>Hyphomicrobiales</taxon>
        <taxon>Rhizobiaceae</taxon>
        <taxon>Rhizobium/Agrobacterium group</taxon>
        <taxon>Rhizobium</taxon>
    </lineage>
</organism>
<evidence type="ECO:0000256" key="6">
    <source>
        <dbReference type="ARBA" id="ARBA00023163"/>
    </source>
</evidence>
<reference evidence="10 11" key="1">
    <citation type="journal article" date="2012" name="BMC Genomics">
        <title>Genomic basis of broad host range and environmental adaptability of Rhizobium tropici CIAT 899 and Rhizobium sp. PRF 81 which are used in inoculants for common bean (Phaseolus vulgaris L.).</title>
        <authorList>
            <person name="Ormeno-Orrillo E."/>
            <person name="Menna P."/>
            <person name="Almeida L.G."/>
            <person name="Ollero F.J."/>
            <person name="Nicolas M.F."/>
            <person name="Pains Rodrigues E."/>
            <person name="Shigueyoshi Nakatani A."/>
            <person name="Silva Batista J.S."/>
            <person name="Oliveira Chueire L.M."/>
            <person name="Souza R.C."/>
            <person name="Ribeiro Vasconcelos A.T."/>
            <person name="Megias M."/>
            <person name="Hungria M."/>
            <person name="Martinez-Romero E."/>
        </authorList>
    </citation>
    <scope>NUCLEOTIDE SEQUENCE [LARGE SCALE GENOMIC DNA]</scope>
    <source>
        <strain evidence="10 11">PRF 81</strain>
    </source>
</reference>
<sequence length="182" mass="20511">MIYLPVFLRIPDGKPLRTLPGIALACSENSRHQEDQWIQRITIAIDDDLLETIDKISAQRGYASRSETLRDLVRDAVTHAQPTIDGDAKCYTARTYVYQHETRDLSRRLTMAKHDHHDLSVSTLHVHIDGHDCLEVSVLKGKAGEIQTFADSVVTQRGVRFGDLHLIPSELGPHHAEPHSHD</sequence>
<keyword evidence="2 7" id="KW-0533">Nickel</keyword>
<dbReference type="GO" id="GO:0010045">
    <property type="term" value="P:response to nickel cation"/>
    <property type="evidence" value="ECO:0007669"/>
    <property type="project" value="InterPro"/>
</dbReference>
<evidence type="ECO:0000256" key="2">
    <source>
        <dbReference type="ARBA" id="ARBA00022596"/>
    </source>
</evidence>
<proteinExistence type="inferred from homology"/>
<comment type="similarity">
    <text evidence="1 7">Belongs to the transcriptional regulatory CopG/NikR family.</text>
</comment>
<dbReference type="EMBL" id="AQHN01000084">
    <property type="protein sequence ID" value="ENN85081.1"/>
    <property type="molecule type" value="Genomic_DNA"/>
</dbReference>
<dbReference type="SUPFAM" id="SSF47598">
    <property type="entry name" value="Ribbon-helix-helix"/>
    <property type="match status" value="1"/>
</dbReference>
<keyword evidence="11" id="KW-1185">Reference proteome</keyword>
<dbReference type="Gene3D" id="1.10.1220.10">
    <property type="entry name" value="Met repressor-like"/>
    <property type="match status" value="1"/>
</dbReference>
<dbReference type="InterPro" id="IPR014864">
    <property type="entry name" value="TF_NikR_Ni-bd_C"/>
</dbReference>
<feature type="domain" description="Transcription factor NikR nickel binding C-terminal" evidence="9">
    <location>
        <begin position="95"/>
        <end position="167"/>
    </location>
</feature>
<evidence type="ECO:0000313" key="11">
    <source>
        <dbReference type="Proteomes" id="UP000012429"/>
    </source>
</evidence>
<evidence type="ECO:0000256" key="7">
    <source>
        <dbReference type="HAMAP-Rule" id="MF_00476"/>
    </source>
</evidence>
<keyword evidence="3 7" id="KW-0479">Metal-binding</keyword>
<comment type="function">
    <text evidence="7">Transcriptional regulator.</text>
</comment>
<keyword evidence="5 7" id="KW-0238">DNA-binding</keyword>
<dbReference type="Pfam" id="PF08753">
    <property type="entry name" value="NikR_C"/>
    <property type="match status" value="1"/>
</dbReference>
<name>N6UWI2_9HYPH</name>
<dbReference type="PATRIC" id="fig|363754.4.peg.5133"/>
<dbReference type="AlphaFoldDB" id="N6UWI2"/>
<dbReference type="InterPro" id="IPR010985">
    <property type="entry name" value="Ribbon_hlx_hlx"/>
</dbReference>
<keyword evidence="6 7" id="KW-0804">Transcription</keyword>
<evidence type="ECO:0000256" key="3">
    <source>
        <dbReference type="ARBA" id="ARBA00022723"/>
    </source>
</evidence>
<accession>N6UWI2</accession>
<dbReference type="Gene3D" id="3.30.70.1150">
    <property type="entry name" value="ACT-like. Chain A, domain 2"/>
    <property type="match status" value="1"/>
</dbReference>
<dbReference type="GO" id="GO:0003700">
    <property type="term" value="F:DNA-binding transcription factor activity"/>
    <property type="evidence" value="ECO:0007669"/>
    <property type="project" value="UniProtKB-UniRule"/>
</dbReference>
<dbReference type="NCBIfam" id="NF003381">
    <property type="entry name" value="PRK04460.1"/>
    <property type="match status" value="1"/>
</dbReference>
<feature type="domain" description="Ribbon-helix-helix protein CopG" evidence="8">
    <location>
        <begin position="40"/>
        <end position="77"/>
    </location>
</feature>
<comment type="cofactor">
    <cofactor evidence="7">
        <name>Ni(2+)</name>
        <dbReference type="ChEBI" id="CHEBI:49786"/>
    </cofactor>
    <text evidence="7">Binds 1 nickel ion per subunit.</text>
</comment>
<comment type="caution">
    <text evidence="10">The sequence shown here is derived from an EMBL/GenBank/DDBJ whole genome shotgun (WGS) entry which is preliminary data.</text>
</comment>
<feature type="binding site" evidence="7">
    <location>
        <position position="133"/>
    </location>
    <ligand>
        <name>Ni(2+)</name>
        <dbReference type="ChEBI" id="CHEBI:49786"/>
    </ligand>
</feature>
<evidence type="ECO:0000256" key="1">
    <source>
        <dbReference type="ARBA" id="ARBA00008478"/>
    </source>
</evidence>
<dbReference type="CDD" id="cd22231">
    <property type="entry name" value="RHH_NikR_HicB-like"/>
    <property type="match status" value="1"/>
</dbReference>
<dbReference type="InterPro" id="IPR002145">
    <property type="entry name" value="CopG"/>
</dbReference>
<dbReference type="STRING" id="363754.RHSP_57104"/>
<keyword evidence="4 7" id="KW-0805">Transcription regulation</keyword>
<dbReference type="InterPro" id="IPR013321">
    <property type="entry name" value="Arc_rbn_hlx_hlx"/>
</dbReference>
<dbReference type="Pfam" id="PF01402">
    <property type="entry name" value="RHH_1"/>
    <property type="match status" value="1"/>
</dbReference>
<evidence type="ECO:0000259" key="8">
    <source>
        <dbReference type="Pfam" id="PF01402"/>
    </source>
</evidence>
<feature type="binding site" evidence="7">
    <location>
        <position position="125"/>
    </location>
    <ligand>
        <name>Ni(2+)</name>
        <dbReference type="ChEBI" id="CHEBI:49786"/>
    </ligand>
</feature>
<dbReference type="GO" id="GO:0003677">
    <property type="term" value="F:DNA binding"/>
    <property type="evidence" value="ECO:0007669"/>
    <property type="project" value="UniProtKB-KW"/>
</dbReference>
<protein>
    <recommendedName>
        <fullName evidence="7">Putative nickel-responsive regulator</fullName>
    </recommendedName>
</protein>
<feature type="binding site" evidence="7">
    <location>
        <position position="114"/>
    </location>
    <ligand>
        <name>Ni(2+)</name>
        <dbReference type="ChEBI" id="CHEBI:49786"/>
    </ligand>
</feature>
<dbReference type="SUPFAM" id="SSF55021">
    <property type="entry name" value="ACT-like"/>
    <property type="match status" value="1"/>
</dbReference>
<dbReference type="InterPro" id="IPR045865">
    <property type="entry name" value="ACT-like_dom_sf"/>
</dbReference>
<dbReference type="GO" id="GO:0016151">
    <property type="term" value="F:nickel cation binding"/>
    <property type="evidence" value="ECO:0007669"/>
    <property type="project" value="UniProtKB-UniRule"/>
</dbReference>
<dbReference type="InterPro" id="IPR050192">
    <property type="entry name" value="CopG/NikR_regulator"/>
</dbReference>
<dbReference type="PANTHER" id="PTHR34719">
    <property type="entry name" value="NICKEL-RESPONSIVE REGULATOR"/>
    <property type="match status" value="1"/>
</dbReference>
<feature type="binding site" evidence="7">
    <location>
        <position position="127"/>
    </location>
    <ligand>
        <name>Ni(2+)</name>
        <dbReference type="ChEBI" id="CHEBI:49786"/>
    </ligand>
</feature>
<dbReference type="Proteomes" id="UP000012429">
    <property type="component" value="Unassembled WGS sequence"/>
</dbReference>